<dbReference type="GO" id="GO:0001913">
    <property type="term" value="P:T cell mediated cytotoxicity"/>
    <property type="evidence" value="ECO:0007669"/>
    <property type="project" value="TreeGrafter"/>
</dbReference>
<name>A0AAD8FQL2_ACIOX</name>
<dbReference type="InterPro" id="IPR000008">
    <property type="entry name" value="C2_dom"/>
</dbReference>
<dbReference type="PROSITE" id="PS51412">
    <property type="entry name" value="MACPF_2"/>
    <property type="match status" value="1"/>
</dbReference>
<evidence type="ECO:0000259" key="10">
    <source>
        <dbReference type="PROSITE" id="PS50004"/>
    </source>
</evidence>
<dbReference type="PRINTS" id="PR00764">
    <property type="entry name" value="COMPLEMENTC9"/>
</dbReference>
<protein>
    <submittedName>
        <fullName evidence="12">Perforin-1-like</fullName>
    </submittedName>
</protein>
<dbReference type="GO" id="GO:0001771">
    <property type="term" value="P:immunological synapse formation"/>
    <property type="evidence" value="ECO:0007669"/>
    <property type="project" value="TreeGrafter"/>
</dbReference>
<dbReference type="GO" id="GO:0005576">
    <property type="term" value="C:extracellular region"/>
    <property type="evidence" value="ECO:0007669"/>
    <property type="project" value="UniProtKB-SubCell"/>
</dbReference>
<evidence type="ECO:0000256" key="4">
    <source>
        <dbReference type="ARBA" id="ARBA00022525"/>
    </source>
</evidence>
<dbReference type="GO" id="GO:0140911">
    <property type="term" value="F:pore-forming activity"/>
    <property type="evidence" value="ECO:0007669"/>
    <property type="project" value="InterPro"/>
</dbReference>
<dbReference type="InterPro" id="IPR020863">
    <property type="entry name" value="MACPF_CS"/>
</dbReference>
<dbReference type="GO" id="GO:0005579">
    <property type="term" value="C:membrane attack complex"/>
    <property type="evidence" value="ECO:0007669"/>
    <property type="project" value="InterPro"/>
</dbReference>
<evidence type="ECO:0000313" key="13">
    <source>
        <dbReference type="Proteomes" id="UP001230051"/>
    </source>
</evidence>
<dbReference type="Proteomes" id="UP001230051">
    <property type="component" value="Unassembled WGS sequence"/>
</dbReference>
<dbReference type="PANTHER" id="PTHR46096:SF3">
    <property type="entry name" value="PERFORIN-1"/>
    <property type="match status" value="1"/>
</dbReference>
<evidence type="ECO:0000256" key="7">
    <source>
        <dbReference type="ARBA" id="ARBA00023136"/>
    </source>
</evidence>
<dbReference type="GO" id="GO:0005509">
    <property type="term" value="F:calcium ion binding"/>
    <property type="evidence" value="ECO:0007669"/>
    <property type="project" value="InterPro"/>
</dbReference>
<dbReference type="CDD" id="cd04032">
    <property type="entry name" value="C2_Perforin"/>
    <property type="match status" value="1"/>
</dbReference>
<dbReference type="SMART" id="SM00457">
    <property type="entry name" value="MACPF"/>
    <property type="match status" value="1"/>
</dbReference>
<comment type="similarity">
    <text evidence="3">Belongs to the complement C6/C7/C8/C9 family.</text>
</comment>
<evidence type="ECO:0000256" key="6">
    <source>
        <dbReference type="ARBA" id="ARBA00022852"/>
    </source>
</evidence>
<keyword evidence="6" id="KW-0204">Cytolysis</keyword>
<dbReference type="InterPro" id="IPR035892">
    <property type="entry name" value="C2_domain_sf"/>
</dbReference>
<dbReference type="AlphaFoldDB" id="A0AAD8FQL2"/>
<evidence type="ECO:0000256" key="1">
    <source>
        <dbReference type="ARBA" id="ARBA00004370"/>
    </source>
</evidence>
<organism evidence="12 13">
    <name type="scientific">Acipenser oxyrinchus oxyrinchus</name>
    <dbReference type="NCBI Taxonomy" id="40147"/>
    <lineage>
        <taxon>Eukaryota</taxon>
        <taxon>Metazoa</taxon>
        <taxon>Chordata</taxon>
        <taxon>Craniata</taxon>
        <taxon>Vertebrata</taxon>
        <taxon>Euteleostomi</taxon>
        <taxon>Actinopterygii</taxon>
        <taxon>Chondrostei</taxon>
        <taxon>Acipenseriformes</taxon>
        <taxon>Acipenseridae</taxon>
        <taxon>Acipenser</taxon>
    </lineage>
</organism>
<dbReference type="GO" id="GO:0051607">
    <property type="term" value="P:defense response to virus"/>
    <property type="evidence" value="ECO:0007669"/>
    <property type="project" value="TreeGrafter"/>
</dbReference>
<feature type="signal peptide" evidence="9">
    <location>
        <begin position="1"/>
        <end position="24"/>
    </location>
</feature>
<keyword evidence="13" id="KW-1185">Reference proteome</keyword>
<dbReference type="GO" id="GO:0022829">
    <property type="term" value="F:wide pore channel activity"/>
    <property type="evidence" value="ECO:0007669"/>
    <property type="project" value="TreeGrafter"/>
</dbReference>
<dbReference type="InterPro" id="IPR020864">
    <property type="entry name" value="MACPF"/>
</dbReference>
<keyword evidence="5 9" id="KW-0732">Signal</keyword>
<evidence type="ECO:0000256" key="2">
    <source>
        <dbReference type="ARBA" id="ARBA00004613"/>
    </source>
</evidence>
<dbReference type="PROSITE" id="PS50004">
    <property type="entry name" value="C2"/>
    <property type="match status" value="1"/>
</dbReference>
<dbReference type="PROSITE" id="PS00279">
    <property type="entry name" value="MACPF_1"/>
    <property type="match status" value="1"/>
</dbReference>
<evidence type="ECO:0000313" key="12">
    <source>
        <dbReference type="EMBL" id="KAK1151938.1"/>
    </source>
</evidence>
<evidence type="ECO:0000256" key="8">
    <source>
        <dbReference type="ARBA" id="ARBA00023157"/>
    </source>
</evidence>
<sequence length="585" mass="65214">MKRQLVYFLSWTLHFLSRPSLPEACTTGTPAECKEADFVPGYNLAGEGFDIVKMERKGAYVIDVNNWKRKDGTCTLCKNPFLENKKQKLPLSVVDWRALSKCKTVLSSAVYESSESLVNESSSAMDNSWKFGLDITADPRFQPSMILAGTHSRASEFALKKSKQDKYSFTQHQVDCQIYRYRLASAPPIKQEFLEALALLPNRYNKKTKPSYRSFINTYGTHFIKHVQIGGKIRSITSIKTCLASVMKLSMSAVKDCLDAEVSATIGQAAKVKAETHHCKSLKKNLNNKQSFHDSFNDRQTEITGGKTTSGDLLFSSSTNPSAYQEWMESLKTTPDMVSYALEPLHNLIRFKGPVKEHLKKALVEYILGKGLQRSCSGKCSLGARSNMGDSCSCVCHSGAGINSMCCPTQRGLAKLTVKVIRGEKLWGDYDTQTDGFVKVFLGDKMLKTRTEQNNDNPRWNQIFDFGSITLTMATELKFEVWDEDNGWNDDLLGSCSWKLEKGVKENLCALNHGNLFFSYTLECGPSLGGPTCEEHVPSPMSAELMQSFVSRNAVPLPRSLVAEMMKGYSGLEPPSSSGNRSREE</sequence>
<gene>
    <name evidence="12" type="primary">PRF1</name>
    <name evidence="12" type="ORF">AOXY_G31754</name>
</gene>
<dbReference type="InterPro" id="IPR052784">
    <property type="entry name" value="Perforin-1_pore-forming"/>
</dbReference>
<dbReference type="InterPro" id="IPR001862">
    <property type="entry name" value="MAC_perforin"/>
</dbReference>
<reference evidence="12" key="1">
    <citation type="submission" date="2022-02" db="EMBL/GenBank/DDBJ databases">
        <title>Atlantic sturgeon de novo genome assembly.</title>
        <authorList>
            <person name="Stock M."/>
            <person name="Klopp C."/>
            <person name="Guiguen Y."/>
            <person name="Cabau C."/>
            <person name="Parinello H."/>
            <person name="Santidrian Yebra-Pimentel E."/>
            <person name="Kuhl H."/>
            <person name="Dirks R.P."/>
            <person name="Guessner J."/>
            <person name="Wuertz S."/>
            <person name="Du K."/>
            <person name="Schartl M."/>
        </authorList>
    </citation>
    <scope>NUCLEOTIDE SEQUENCE</scope>
    <source>
        <strain evidence="12">STURGEONOMICS-FGT-2020</strain>
        <tissue evidence="12">Whole blood</tissue>
    </source>
</reference>
<keyword evidence="7" id="KW-0472">Membrane</keyword>
<feature type="domain" description="MACPF" evidence="11">
    <location>
        <begin position="29"/>
        <end position="374"/>
    </location>
</feature>
<evidence type="ECO:0000256" key="5">
    <source>
        <dbReference type="ARBA" id="ARBA00022729"/>
    </source>
</evidence>
<dbReference type="InterPro" id="IPR037300">
    <property type="entry name" value="Perforin-1_C2"/>
</dbReference>
<dbReference type="Pfam" id="PF01823">
    <property type="entry name" value="MACPF"/>
    <property type="match status" value="1"/>
</dbReference>
<dbReference type="EMBL" id="JAGXEW010000049">
    <property type="protein sequence ID" value="KAK1151938.1"/>
    <property type="molecule type" value="Genomic_DNA"/>
</dbReference>
<dbReference type="SMART" id="SM00239">
    <property type="entry name" value="C2"/>
    <property type="match status" value="1"/>
</dbReference>
<proteinExistence type="inferred from homology"/>
<comment type="subcellular location">
    <subcellularLocation>
        <location evidence="1">Membrane</location>
    </subcellularLocation>
    <subcellularLocation>
        <location evidence="2">Secreted</location>
    </subcellularLocation>
</comment>
<dbReference type="Pfam" id="PF00168">
    <property type="entry name" value="C2"/>
    <property type="match status" value="1"/>
</dbReference>
<feature type="domain" description="C2" evidence="10">
    <location>
        <begin position="397"/>
        <end position="513"/>
    </location>
</feature>
<feature type="chain" id="PRO_5041936171" evidence="9">
    <location>
        <begin position="25"/>
        <end position="585"/>
    </location>
</feature>
<dbReference type="Gene3D" id="2.60.40.150">
    <property type="entry name" value="C2 domain"/>
    <property type="match status" value="1"/>
</dbReference>
<dbReference type="SUPFAM" id="SSF49562">
    <property type="entry name" value="C2 domain (Calcium/lipid-binding domain, CaLB)"/>
    <property type="match status" value="1"/>
</dbReference>
<evidence type="ECO:0000259" key="11">
    <source>
        <dbReference type="PROSITE" id="PS51412"/>
    </source>
</evidence>
<dbReference type="GO" id="GO:0031640">
    <property type="term" value="P:killing of cells of another organism"/>
    <property type="evidence" value="ECO:0007669"/>
    <property type="project" value="UniProtKB-KW"/>
</dbReference>
<keyword evidence="8" id="KW-1015">Disulfide bond</keyword>
<keyword evidence="4" id="KW-0964">Secreted</keyword>
<evidence type="ECO:0000256" key="3">
    <source>
        <dbReference type="ARBA" id="ARBA00009214"/>
    </source>
</evidence>
<accession>A0AAD8FQL2</accession>
<comment type="caution">
    <text evidence="12">The sequence shown here is derived from an EMBL/GenBank/DDBJ whole genome shotgun (WGS) entry which is preliminary data.</text>
</comment>
<dbReference type="PANTHER" id="PTHR46096">
    <property type="entry name" value="PERFORIN-1"/>
    <property type="match status" value="1"/>
</dbReference>
<evidence type="ECO:0000256" key="9">
    <source>
        <dbReference type="SAM" id="SignalP"/>
    </source>
</evidence>